<dbReference type="SMART" id="SM00448">
    <property type="entry name" value="REC"/>
    <property type="match status" value="1"/>
</dbReference>
<evidence type="ECO:0000313" key="5">
    <source>
        <dbReference type="Proteomes" id="UP000075683"/>
    </source>
</evidence>
<dbReference type="GO" id="GO:0000160">
    <property type="term" value="P:phosphorelay signal transduction system"/>
    <property type="evidence" value="ECO:0007669"/>
    <property type="project" value="InterPro"/>
</dbReference>
<gene>
    <name evidence="4" type="ORF">B4135_0795</name>
</gene>
<evidence type="ECO:0000256" key="1">
    <source>
        <dbReference type="ARBA" id="ARBA00022553"/>
    </source>
</evidence>
<dbReference type="PROSITE" id="PS50110">
    <property type="entry name" value="RESPONSE_REGULATORY"/>
    <property type="match status" value="1"/>
</dbReference>
<dbReference type="InterPro" id="IPR011006">
    <property type="entry name" value="CheY-like_superfamily"/>
</dbReference>
<dbReference type="Gene3D" id="3.40.50.2300">
    <property type="match status" value="1"/>
</dbReference>
<evidence type="ECO:0000256" key="2">
    <source>
        <dbReference type="PROSITE-ProRule" id="PRU00169"/>
    </source>
</evidence>
<dbReference type="Proteomes" id="UP000075683">
    <property type="component" value="Unassembled WGS sequence"/>
</dbReference>
<feature type="modified residue" description="4-aspartylphosphate" evidence="2">
    <location>
        <position position="116"/>
    </location>
</feature>
<evidence type="ECO:0000259" key="3">
    <source>
        <dbReference type="PROSITE" id="PS50110"/>
    </source>
</evidence>
<evidence type="ECO:0000313" key="4">
    <source>
        <dbReference type="EMBL" id="KYD19896.1"/>
    </source>
</evidence>
<proteinExistence type="predicted"/>
<organism evidence="4 5">
    <name type="scientific">Caldibacillus debilis</name>
    <dbReference type="NCBI Taxonomy" id="301148"/>
    <lineage>
        <taxon>Bacteria</taxon>
        <taxon>Bacillati</taxon>
        <taxon>Bacillota</taxon>
        <taxon>Bacilli</taxon>
        <taxon>Bacillales</taxon>
        <taxon>Bacillaceae</taxon>
        <taxon>Caldibacillus</taxon>
    </lineage>
</organism>
<dbReference type="InterPro" id="IPR050595">
    <property type="entry name" value="Bact_response_regulator"/>
</dbReference>
<sequence length="183" mass="21149">MVKIFSTVDPSLHILSSILAKNIRKDARMIRKSRNYCRNCRLSFRICRIVQIGKTHFTERIWRMSKKIVIVDDQFGIRILLREVFQREGYRTFEAANGPNAIELVKTENPDLVLLDMKIPGMDGLEILENLKKISPDIKVIIMTAYEELDIIEEALELGALTSFTKPFDIDQLVREVKNRLGA</sequence>
<dbReference type="EMBL" id="LQYT01000037">
    <property type="protein sequence ID" value="KYD19896.1"/>
    <property type="molecule type" value="Genomic_DNA"/>
</dbReference>
<comment type="caution">
    <text evidence="4">The sequence shown here is derived from an EMBL/GenBank/DDBJ whole genome shotgun (WGS) entry which is preliminary data.</text>
</comment>
<dbReference type="InterPro" id="IPR001789">
    <property type="entry name" value="Sig_transdc_resp-reg_receiver"/>
</dbReference>
<dbReference type="PANTHER" id="PTHR44591:SF3">
    <property type="entry name" value="RESPONSE REGULATORY DOMAIN-CONTAINING PROTEIN"/>
    <property type="match status" value="1"/>
</dbReference>
<dbReference type="SUPFAM" id="SSF52172">
    <property type="entry name" value="CheY-like"/>
    <property type="match status" value="1"/>
</dbReference>
<feature type="domain" description="Response regulatory" evidence="3">
    <location>
        <begin position="67"/>
        <end position="181"/>
    </location>
</feature>
<reference evidence="4 5" key="1">
    <citation type="submission" date="2016-01" db="EMBL/GenBank/DDBJ databases">
        <title>Draft Genome Sequences of Seven Thermophilic Sporeformers Isolated from Foods.</title>
        <authorList>
            <person name="Berendsen E.M."/>
            <person name="Wells-Bennik M.H."/>
            <person name="Krawcyk A.O."/>
            <person name="De Jong A."/>
            <person name="Holsappel S."/>
            <person name="Eijlander R.T."/>
            <person name="Kuipers O.P."/>
        </authorList>
    </citation>
    <scope>NUCLEOTIDE SEQUENCE [LARGE SCALE GENOMIC DNA]</scope>
    <source>
        <strain evidence="4 5">B4135</strain>
    </source>
</reference>
<protein>
    <recommendedName>
        <fullName evidence="3">Response regulatory domain-containing protein</fullName>
    </recommendedName>
</protein>
<dbReference type="PATRIC" id="fig|301148.3.peg.3169"/>
<dbReference type="Pfam" id="PF00072">
    <property type="entry name" value="Response_reg"/>
    <property type="match status" value="1"/>
</dbReference>
<keyword evidence="1 2" id="KW-0597">Phosphoprotein</keyword>
<dbReference type="STRING" id="301148.B4135_0795"/>
<dbReference type="AlphaFoldDB" id="A0A150M688"/>
<name>A0A150M688_9BACI</name>
<dbReference type="PANTHER" id="PTHR44591">
    <property type="entry name" value="STRESS RESPONSE REGULATOR PROTEIN 1"/>
    <property type="match status" value="1"/>
</dbReference>
<accession>A0A150M688</accession>